<dbReference type="OrthoDB" id="6255081at2"/>
<dbReference type="AlphaFoldDB" id="A0A432ZCV2"/>
<dbReference type="EMBL" id="PIQF01000002">
    <property type="protein sequence ID" value="RUO75766.1"/>
    <property type="molecule type" value="Genomic_DNA"/>
</dbReference>
<evidence type="ECO:0000313" key="4">
    <source>
        <dbReference type="Proteomes" id="UP000287908"/>
    </source>
</evidence>
<name>A0A432ZCV2_9GAMM</name>
<organism evidence="3 4">
    <name type="scientific">Idiomarina seosinensis</name>
    <dbReference type="NCBI Taxonomy" id="281739"/>
    <lineage>
        <taxon>Bacteria</taxon>
        <taxon>Pseudomonadati</taxon>
        <taxon>Pseudomonadota</taxon>
        <taxon>Gammaproteobacteria</taxon>
        <taxon>Alteromonadales</taxon>
        <taxon>Idiomarinaceae</taxon>
        <taxon>Idiomarina</taxon>
    </lineage>
</organism>
<reference evidence="3 4" key="1">
    <citation type="journal article" date="2011" name="Front. Microbiol.">
        <title>Genomic signatures of strain selection and enhancement in Bacillus atrophaeus var. globigii, a historical biowarfare simulant.</title>
        <authorList>
            <person name="Gibbons H.S."/>
            <person name="Broomall S.M."/>
            <person name="McNew L.A."/>
            <person name="Daligault H."/>
            <person name="Chapman C."/>
            <person name="Bruce D."/>
            <person name="Karavis M."/>
            <person name="Krepps M."/>
            <person name="McGregor P.A."/>
            <person name="Hong C."/>
            <person name="Park K.H."/>
            <person name="Akmal A."/>
            <person name="Feldman A."/>
            <person name="Lin J.S."/>
            <person name="Chang W.E."/>
            <person name="Higgs B.W."/>
            <person name="Demirev P."/>
            <person name="Lindquist J."/>
            <person name="Liem A."/>
            <person name="Fochler E."/>
            <person name="Read T.D."/>
            <person name="Tapia R."/>
            <person name="Johnson S."/>
            <person name="Bishop-Lilly K.A."/>
            <person name="Detter C."/>
            <person name="Han C."/>
            <person name="Sozhamannan S."/>
            <person name="Rosenzweig C.N."/>
            <person name="Skowronski E.W."/>
        </authorList>
    </citation>
    <scope>NUCLEOTIDE SEQUENCE [LARGE SCALE GENOMIC DNA]</scope>
    <source>
        <strain evidence="3 4">CL-SP19</strain>
    </source>
</reference>
<feature type="chain" id="PRO_5019552367" description="LPP20 lipoprotein" evidence="2">
    <location>
        <begin position="24"/>
        <end position="308"/>
    </location>
</feature>
<protein>
    <recommendedName>
        <fullName evidence="5">LPP20 lipoprotein</fullName>
    </recommendedName>
</protein>
<comment type="caution">
    <text evidence="3">The sequence shown here is derived from an EMBL/GenBank/DDBJ whole genome shotgun (WGS) entry which is preliminary data.</text>
</comment>
<accession>A0A432ZCV2</accession>
<feature type="signal peptide" evidence="2">
    <location>
        <begin position="1"/>
        <end position="23"/>
    </location>
</feature>
<dbReference type="Gene3D" id="3.10.28.20">
    <property type="entry name" value="Acetamidase/Formamidase-like domains"/>
    <property type="match status" value="1"/>
</dbReference>
<evidence type="ECO:0000313" key="3">
    <source>
        <dbReference type="EMBL" id="RUO75766.1"/>
    </source>
</evidence>
<proteinExistence type="predicted"/>
<sequence>MRTAGLAAALFTVALLCSGGASAQPPSWLAQPPVATTDDYFAVATGESIVRARQSALAEVAQQVAVNLQSRTTQRLQKASGESNSQFVLQVNGQSLPLQFSNAEVIRQYQHQNSPKVSVLVKVPKQQVRNFLIDQLRLANQLQFPETSQPPEQLLWVLRYKGTLKQAAAYKLALQQLDTDVSAFSSINSQLENLLAAEQNLGVRVIASRELQPLANSIAQQLPNAAQADLWLQLEQQTQHRNTGNSFQQRRQLSVSLTSPKSPFREYHGMTLEVIGKGRTSQQAAQNAEQQLIVKLNRPFSDWLFQSN</sequence>
<dbReference type="RefSeq" id="WP_126784496.1">
    <property type="nucleotide sequence ID" value="NZ_PIQF01000002.1"/>
</dbReference>
<feature type="region of interest" description="Disordered" evidence="1">
    <location>
        <begin position="241"/>
        <end position="261"/>
    </location>
</feature>
<evidence type="ECO:0000256" key="1">
    <source>
        <dbReference type="SAM" id="MobiDB-lite"/>
    </source>
</evidence>
<gene>
    <name evidence="3" type="ORF">CWI81_06445</name>
</gene>
<evidence type="ECO:0008006" key="5">
    <source>
        <dbReference type="Google" id="ProtNLM"/>
    </source>
</evidence>
<evidence type="ECO:0000256" key="2">
    <source>
        <dbReference type="SAM" id="SignalP"/>
    </source>
</evidence>
<keyword evidence="4" id="KW-1185">Reference proteome</keyword>
<keyword evidence="2" id="KW-0732">Signal</keyword>
<dbReference type="Proteomes" id="UP000287908">
    <property type="component" value="Unassembled WGS sequence"/>
</dbReference>